<dbReference type="InterPro" id="IPR029063">
    <property type="entry name" value="SAM-dependent_MTases_sf"/>
</dbReference>
<accession>A0AA36JGE9</accession>
<comment type="caution">
    <text evidence="2">The sequence shown here is derived from an EMBL/GenBank/DDBJ whole genome shotgun (WGS) entry which is preliminary data.</text>
</comment>
<dbReference type="AlphaFoldDB" id="A0AA36JGE9"/>
<organism evidence="2 3">
    <name type="scientific">Effrenium voratum</name>
    <dbReference type="NCBI Taxonomy" id="2562239"/>
    <lineage>
        <taxon>Eukaryota</taxon>
        <taxon>Sar</taxon>
        <taxon>Alveolata</taxon>
        <taxon>Dinophyceae</taxon>
        <taxon>Suessiales</taxon>
        <taxon>Symbiodiniaceae</taxon>
        <taxon>Effrenium</taxon>
    </lineage>
</organism>
<evidence type="ECO:0000313" key="2">
    <source>
        <dbReference type="EMBL" id="CAJ1404589.1"/>
    </source>
</evidence>
<keyword evidence="1" id="KW-0732">Signal</keyword>
<evidence type="ECO:0008006" key="4">
    <source>
        <dbReference type="Google" id="ProtNLM"/>
    </source>
</evidence>
<sequence>MRNCLLMPYTKSMVSAVLAALAMGPDKDQPRILCVGLGGGSMPAFLAEMLPNCHVDVVELEPAVLEAAVAMGFEPSDRVEVFLEEGAGFARRRAERSEGYDAVLIDAYDVEGNVPDAFRTGDPGIVEALSAGLLKLHGVLAINFLPGTALRPLLAAHREALSRHGTCVSFAIQAEGSGNLIALQILGLPMRSSSKAELQLRLWLAAQTAQAAGDCPFSLSRLATRGLCEVRVQRKKNDNDLSHSQRSLSHFIAAAMLREITLVGLTTAFATPEPEAEILVPLLAIPIPVSGDEQYRTGPPNVFFRRIRGNALRMRCGWVVLRI</sequence>
<feature type="chain" id="PRO_5041228176" description="PABS domain-containing protein" evidence="1">
    <location>
        <begin position="20"/>
        <end position="323"/>
    </location>
</feature>
<dbReference type="Gene3D" id="3.40.50.150">
    <property type="entry name" value="Vaccinia Virus protein VP39"/>
    <property type="match status" value="1"/>
</dbReference>
<name>A0AA36JGE9_9DINO</name>
<dbReference type="SUPFAM" id="SSF53335">
    <property type="entry name" value="S-adenosyl-L-methionine-dependent methyltransferases"/>
    <property type="match status" value="1"/>
</dbReference>
<evidence type="ECO:0000256" key="1">
    <source>
        <dbReference type="SAM" id="SignalP"/>
    </source>
</evidence>
<protein>
    <recommendedName>
        <fullName evidence="4">PABS domain-containing protein</fullName>
    </recommendedName>
</protein>
<gene>
    <name evidence="2" type="ORF">EVOR1521_LOCUS27008</name>
</gene>
<keyword evidence="3" id="KW-1185">Reference proteome</keyword>
<reference evidence="2" key="1">
    <citation type="submission" date="2023-08" db="EMBL/GenBank/DDBJ databases">
        <authorList>
            <person name="Chen Y."/>
            <person name="Shah S."/>
            <person name="Dougan E. K."/>
            <person name="Thang M."/>
            <person name="Chan C."/>
        </authorList>
    </citation>
    <scope>NUCLEOTIDE SEQUENCE</scope>
</reference>
<feature type="signal peptide" evidence="1">
    <location>
        <begin position="1"/>
        <end position="19"/>
    </location>
</feature>
<dbReference type="EMBL" id="CAUJNA010003549">
    <property type="protein sequence ID" value="CAJ1404589.1"/>
    <property type="molecule type" value="Genomic_DNA"/>
</dbReference>
<evidence type="ECO:0000313" key="3">
    <source>
        <dbReference type="Proteomes" id="UP001178507"/>
    </source>
</evidence>
<proteinExistence type="predicted"/>
<dbReference type="Proteomes" id="UP001178507">
    <property type="component" value="Unassembled WGS sequence"/>
</dbReference>